<evidence type="ECO:0000256" key="10">
    <source>
        <dbReference type="SAM" id="MobiDB-lite"/>
    </source>
</evidence>
<dbReference type="GO" id="GO:0009451">
    <property type="term" value="P:RNA modification"/>
    <property type="evidence" value="ECO:0007669"/>
    <property type="project" value="UniProtKB-ARBA"/>
</dbReference>
<dbReference type="Gene3D" id="3.40.50.150">
    <property type="entry name" value="Vaccinia Virus protein VP39"/>
    <property type="match status" value="1"/>
</dbReference>
<evidence type="ECO:0000256" key="5">
    <source>
        <dbReference type="ARBA" id="ARBA00033763"/>
    </source>
</evidence>
<dbReference type="SUPFAM" id="SSF53335">
    <property type="entry name" value="S-adenosyl-L-methionine-dependent methyltransferases"/>
    <property type="match status" value="1"/>
</dbReference>
<dbReference type="Pfam" id="PF00076">
    <property type="entry name" value="RRM_1"/>
    <property type="match status" value="1"/>
</dbReference>
<dbReference type="CDD" id="cd02440">
    <property type="entry name" value="AdoMet_MTases"/>
    <property type="match status" value="1"/>
</dbReference>
<accession>A0ABD1ELK4</accession>
<feature type="domain" description="RRM" evidence="11">
    <location>
        <begin position="34"/>
        <end position="109"/>
    </location>
</feature>
<evidence type="ECO:0000256" key="2">
    <source>
        <dbReference type="ARBA" id="ARBA00022679"/>
    </source>
</evidence>
<dbReference type="PROSITE" id="PS01231">
    <property type="entry name" value="TRMA_2"/>
    <property type="match status" value="1"/>
</dbReference>
<reference evidence="12 13" key="1">
    <citation type="submission" date="2024-05" db="EMBL/GenBank/DDBJ databases">
        <title>Genetic variation in Jamaican populations of the coffee berry borer (Hypothenemus hampei).</title>
        <authorList>
            <person name="Errbii M."/>
            <person name="Myrie A."/>
        </authorList>
    </citation>
    <scope>NUCLEOTIDE SEQUENCE [LARGE SCALE GENOMIC DNA]</scope>
    <source>
        <strain evidence="12">JA-Hopewell-2020-01-JO</strain>
        <tissue evidence="12">Whole body</tissue>
    </source>
</reference>
<keyword evidence="2 8" id="KW-0808">Transferase</keyword>
<evidence type="ECO:0000256" key="7">
    <source>
        <dbReference type="PROSITE-ProRule" id="PRU00176"/>
    </source>
</evidence>
<comment type="caution">
    <text evidence="12">The sequence shown here is derived from an EMBL/GenBank/DDBJ whole genome shotgun (WGS) entry which is preliminary data.</text>
</comment>
<comment type="catalytic activity">
    <reaction evidence="6">
        <text>uridine(54) in tRNA + S-adenosyl-L-methionine = 5-methyluridine(54) in tRNA + S-adenosyl-L-homocysteine + H(+)</text>
        <dbReference type="Rhea" id="RHEA:42712"/>
        <dbReference type="Rhea" id="RHEA-COMP:10167"/>
        <dbReference type="Rhea" id="RHEA-COMP:10193"/>
        <dbReference type="ChEBI" id="CHEBI:15378"/>
        <dbReference type="ChEBI" id="CHEBI:57856"/>
        <dbReference type="ChEBI" id="CHEBI:59789"/>
        <dbReference type="ChEBI" id="CHEBI:65315"/>
        <dbReference type="ChEBI" id="CHEBI:74447"/>
        <dbReference type="EC" id="2.1.1.35"/>
    </reaction>
    <physiologicalReaction direction="left-to-right" evidence="6">
        <dbReference type="Rhea" id="RHEA:42713"/>
    </physiologicalReaction>
</comment>
<gene>
    <name evidence="12" type="ORF">ABEB36_008361</name>
</gene>
<dbReference type="InterPro" id="IPR000504">
    <property type="entry name" value="RRM_dom"/>
</dbReference>
<dbReference type="Gene3D" id="2.40.50.1070">
    <property type="match status" value="1"/>
</dbReference>
<keyword evidence="13" id="KW-1185">Reference proteome</keyword>
<proteinExistence type="inferred from homology"/>
<dbReference type="EC" id="2.1.1.35" evidence="5"/>
<dbReference type="AlphaFoldDB" id="A0ABD1ELK4"/>
<evidence type="ECO:0000259" key="11">
    <source>
        <dbReference type="PROSITE" id="PS50102"/>
    </source>
</evidence>
<evidence type="ECO:0000256" key="6">
    <source>
        <dbReference type="ARBA" id="ARBA00047278"/>
    </source>
</evidence>
<dbReference type="InterPro" id="IPR045850">
    <property type="entry name" value="TRM2_met"/>
</dbReference>
<dbReference type="InterPro" id="IPR029063">
    <property type="entry name" value="SAM-dependent_MTases_sf"/>
</dbReference>
<evidence type="ECO:0000256" key="8">
    <source>
        <dbReference type="PROSITE-ProRule" id="PRU01024"/>
    </source>
</evidence>
<dbReference type="Proteomes" id="UP001566132">
    <property type="component" value="Unassembled WGS sequence"/>
</dbReference>
<dbReference type="InterPro" id="IPR010280">
    <property type="entry name" value="U5_MeTrfase_fam"/>
</dbReference>
<evidence type="ECO:0000313" key="12">
    <source>
        <dbReference type="EMBL" id="KAL1497381.1"/>
    </source>
</evidence>
<dbReference type="Pfam" id="PF05958">
    <property type="entry name" value="tRNA_U5-meth_tr"/>
    <property type="match status" value="1"/>
</dbReference>
<keyword evidence="3 8" id="KW-0949">S-adenosyl-L-methionine</keyword>
<dbReference type="InterPro" id="IPR012677">
    <property type="entry name" value="Nucleotide-bd_a/b_plait_sf"/>
</dbReference>
<feature type="binding site" evidence="8">
    <location>
        <position position="432"/>
    </location>
    <ligand>
        <name>S-adenosyl-L-methionine</name>
        <dbReference type="ChEBI" id="CHEBI:59789"/>
    </ligand>
</feature>
<evidence type="ECO:0000256" key="4">
    <source>
        <dbReference type="ARBA" id="ARBA00022884"/>
    </source>
</evidence>
<evidence type="ECO:0000256" key="1">
    <source>
        <dbReference type="ARBA" id="ARBA00022603"/>
    </source>
</evidence>
<dbReference type="InterPro" id="IPR030390">
    <property type="entry name" value="MeTrfase_TrmA_AS"/>
</dbReference>
<feature type="binding site" evidence="8">
    <location>
        <position position="481"/>
    </location>
    <ligand>
        <name>S-adenosyl-L-methionine</name>
        <dbReference type="ChEBI" id="CHEBI:59789"/>
    </ligand>
</feature>
<dbReference type="PANTHER" id="PTHR45904:SF2">
    <property type="entry name" value="TRNA (URACIL-5-)-METHYLTRANSFERASE HOMOLOG A"/>
    <property type="match status" value="1"/>
</dbReference>
<name>A0ABD1ELK4_HYPHA</name>
<feature type="active site" description="Nucleophile" evidence="8">
    <location>
        <position position="509"/>
    </location>
</feature>
<dbReference type="GO" id="GO:0030697">
    <property type="term" value="F:tRNA (uracil(54)-C5)-methyltransferase activity, S-adenosyl methionine-dependent"/>
    <property type="evidence" value="ECO:0007669"/>
    <property type="project" value="UniProtKB-EC"/>
</dbReference>
<dbReference type="Gene3D" id="3.30.70.330">
    <property type="match status" value="1"/>
</dbReference>
<dbReference type="PROSITE" id="PS01230">
    <property type="entry name" value="TRMA_1"/>
    <property type="match status" value="1"/>
</dbReference>
<dbReference type="PROSITE" id="PS51687">
    <property type="entry name" value="SAM_MT_RNA_M5U"/>
    <property type="match status" value="1"/>
</dbReference>
<evidence type="ECO:0000256" key="3">
    <source>
        <dbReference type="ARBA" id="ARBA00022691"/>
    </source>
</evidence>
<dbReference type="InterPro" id="IPR030391">
    <property type="entry name" value="MeTrfase_TrmA_CS"/>
</dbReference>
<dbReference type="GO" id="GO:0006396">
    <property type="term" value="P:RNA processing"/>
    <property type="evidence" value="ECO:0007669"/>
    <property type="project" value="UniProtKB-ARBA"/>
</dbReference>
<feature type="binding site" evidence="8">
    <location>
        <position position="382"/>
    </location>
    <ligand>
        <name>S-adenosyl-L-methionine</name>
        <dbReference type="ChEBI" id="CHEBI:59789"/>
    </ligand>
</feature>
<dbReference type="PANTHER" id="PTHR45904">
    <property type="entry name" value="TRNA (URACIL-5-)-METHYLTRANSFERASE"/>
    <property type="match status" value="1"/>
</dbReference>
<sequence>MINETESLQKTEEQIPEQDNPYAYLDRNFSSENFKIEIKNLPKFYGIGELKKLLNNKLKLNSNKIKTPRKNSPYAFVCFRNEDDRDKAIIVLNECKWKGNQLQATFAKPSADPLVKKRKENSDKFNVKKMKMEKLTVEERIKLSTIPLADVPYETQLQSKQDKVRNLLKQLANDIGNQNIEIREYLDKQKQKFDGLPCQLLDIQYSTNIDGYRNKCEFSIGINSETQQPTVGFRIGAYVNGIIEIGPVEHLHHIPKAMKVVVKVFENFVRSSKLKVYNAELQTGHFKQLTVRTATNQVMVVVGIDPQKLTDNEIKEFKQELVDFFTKGAGKDANVTSLYYEALVKRNPGESALPSSYLFGETHIYETILDKKFRISPEAFFQINTEAAEILYKTAINLAEPSKNSTMVDVCCGTGTIGLCFAEHCGQVLGLELVPQAIIDAKENAILNKIENSEFFTGKAEEILGSVCYNSKHEDIFAVVDPPRAGLHQKAIHQLRKIKKINRLIYISCNPKLAMKNFIDLSRPESKYLHGQCFVPVKAVAVDLFPYTDHYELVICYKRWNLVKSDSNV</sequence>
<dbReference type="GO" id="GO:0032259">
    <property type="term" value="P:methylation"/>
    <property type="evidence" value="ECO:0007669"/>
    <property type="project" value="UniProtKB-KW"/>
</dbReference>
<comment type="caution">
    <text evidence="8">Lacks conserved residue(s) required for the propagation of feature annotation.</text>
</comment>
<organism evidence="12 13">
    <name type="scientific">Hypothenemus hampei</name>
    <name type="common">Coffee berry borer</name>
    <dbReference type="NCBI Taxonomy" id="57062"/>
    <lineage>
        <taxon>Eukaryota</taxon>
        <taxon>Metazoa</taxon>
        <taxon>Ecdysozoa</taxon>
        <taxon>Arthropoda</taxon>
        <taxon>Hexapoda</taxon>
        <taxon>Insecta</taxon>
        <taxon>Pterygota</taxon>
        <taxon>Neoptera</taxon>
        <taxon>Endopterygota</taxon>
        <taxon>Coleoptera</taxon>
        <taxon>Polyphaga</taxon>
        <taxon>Cucujiformia</taxon>
        <taxon>Curculionidae</taxon>
        <taxon>Scolytinae</taxon>
        <taxon>Hypothenemus</taxon>
    </lineage>
</organism>
<feature type="region of interest" description="Disordered" evidence="10">
    <location>
        <begin position="1"/>
        <end position="20"/>
    </location>
</feature>
<dbReference type="PROSITE" id="PS50102">
    <property type="entry name" value="RRM"/>
    <property type="match status" value="1"/>
</dbReference>
<dbReference type="GO" id="GO:0003723">
    <property type="term" value="F:RNA binding"/>
    <property type="evidence" value="ECO:0007669"/>
    <property type="project" value="UniProtKB-UniRule"/>
</dbReference>
<dbReference type="SUPFAM" id="SSF54928">
    <property type="entry name" value="RNA-binding domain, RBD"/>
    <property type="match status" value="1"/>
</dbReference>
<dbReference type="InterPro" id="IPR035979">
    <property type="entry name" value="RBD_domain_sf"/>
</dbReference>
<comment type="similarity">
    <text evidence="8">Belongs to the class I-like SAM-binding methyltransferase superfamily. RNA M5U methyltransferase family.</text>
</comment>
<keyword evidence="1 8" id="KW-0489">Methyltransferase</keyword>
<keyword evidence="4 7" id="KW-0694">RNA-binding</keyword>
<evidence type="ECO:0000256" key="9">
    <source>
        <dbReference type="PROSITE-ProRule" id="PRU10015"/>
    </source>
</evidence>
<evidence type="ECO:0000313" key="13">
    <source>
        <dbReference type="Proteomes" id="UP001566132"/>
    </source>
</evidence>
<dbReference type="EMBL" id="JBDJPC010000006">
    <property type="protein sequence ID" value="KAL1497381.1"/>
    <property type="molecule type" value="Genomic_DNA"/>
</dbReference>
<protein>
    <recommendedName>
        <fullName evidence="5">tRNA (uracil(54)-C(5))-methyltransferase</fullName>
        <ecNumber evidence="5">2.1.1.35</ecNumber>
    </recommendedName>
</protein>
<feature type="active site" evidence="9">
    <location>
        <position position="509"/>
    </location>
</feature>